<accession>A0ACA9NCK3</accession>
<sequence length="193" mass="22139">MPKLTITKKWQQKRAEVACSARASYSLVDLDSSEEYLDSSSNSDESSDDNFIDLDNLDDANIIIEQLRVISTVGSKKKRCPSVYIENSKHTRQRRNKTFREAAIRSLKITHFFSSIQPLMVDNDESYRDFQDQGDQSDDELEEELDDKVLSTTEKAHYLAVLYFLRLHLQGQKKIEASKTVADIVNSGPWLAR</sequence>
<feature type="non-terminal residue" evidence="1">
    <location>
        <position position="193"/>
    </location>
</feature>
<evidence type="ECO:0000313" key="2">
    <source>
        <dbReference type="Proteomes" id="UP000789860"/>
    </source>
</evidence>
<proteinExistence type="predicted"/>
<gene>
    <name evidence="1" type="ORF">SCALOS_LOCUS8609</name>
</gene>
<dbReference type="EMBL" id="CAJVPM010023279">
    <property type="protein sequence ID" value="CAG8649134.1"/>
    <property type="molecule type" value="Genomic_DNA"/>
</dbReference>
<name>A0ACA9NCK3_9GLOM</name>
<organism evidence="1 2">
    <name type="scientific">Scutellospora calospora</name>
    <dbReference type="NCBI Taxonomy" id="85575"/>
    <lineage>
        <taxon>Eukaryota</taxon>
        <taxon>Fungi</taxon>
        <taxon>Fungi incertae sedis</taxon>
        <taxon>Mucoromycota</taxon>
        <taxon>Glomeromycotina</taxon>
        <taxon>Glomeromycetes</taxon>
        <taxon>Diversisporales</taxon>
        <taxon>Gigasporaceae</taxon>
        <taxon>Scutellospora</taxon>
    </lineage>
</organism>
<protein>
    <submittedName>
        <fullName evidence="1">4113_t:CDS:1</fullName>
    </submittedName>
</protein>
<dbReference type="Proteomes" id="UP000789860">
    <property type="component" value="Unassembled WGS sequence"/>
</dbReference>
<keyword evidence="2" id="KW-1185">Reference proteome</keyword>
<evidence type="ECO:0000313" key="1">
    <source>
        <dbReference type="EMBL" id="CAG8649134.1"/>
    </source>
</evidence>
<reference evidence="1" key="1">
    <citation type="submission" date="2021-06" db="EMBL/GenBank/DDBJ databases">
        <authorList>
            <person name="Kallberg Y."/>
            <person name="Tangrot J."/>
            <person name="Rosling A."/>
        </authorList>
    </citation>
    <scope>NUCLEOTIDE SEQUENCE</scope>
    <source>
        <strain evidence="1">AU212A</strain>
    </source>
</reference>
<comment type="caution">
    <text evidence="1">The sequence shown here is derived from an EMBL/GenBank/DDBJ whole genome shotgun (WGS) entry which is preliminary data.</text>
</comment>